<evidence type="ECO:0000313" key="3">
    <source>
        <dbReference type="Proteomes" id="UP000257479"/>
    </source>
</evidence>
<proteinExistence type="predicted"/>
<sequence length="143" mass="16020">MAAESEVLLAGDEAGEHRDGLDQNVIGDLGRGRREQLSRDHRPRRIAVAPIGVDAREAGRRARFDARADGDSRRGEDHRDVHDVIAERGRIGGRMHGVAGDEHLNGAAWARRALGYERRERREPVAHQAHEFFVDPRPARDLD</sequence>
<organism evidence="2 3">
    <name type="scientific">Microbacterium ginsengisoli</name>
    <dbReference type="NCBI Taxonomy" id="400772"/>
    <lineage>
        <taxon>Bacteria</taxon>
        <taxon>Bacillati</taxon>
        <taxon>Actinomycetota</taxon>
        <taxon>Actinomycetes</taxon>
        <taxon>Micrococcales</taxon>
        <taxon>Microbacteriaceae</taxon>
        <taxon>Microbacterium</taxon>
    </lineage>
</organism>
<accession>A0A3C1KFZ7</accession>
<dbReference type="AlphaFoldDB" id="A0A3C1KFZ7"/>
<comment type="caution">
    <text evidence="2">The sequence shown here is derived from an EMBL/GenBank/DDBJ whole genome shotgun (WGS) entry which is preliminary data.</text>
</comment>
<feature type="region of interest" description="Disordered" evidence="1">
    <location>
        <begin position="1"/>
        <end position="43"/>
    </location>
</feature>
<protein>
    <submittedName>
        <fullName evidence="2">Uncharacterized protein</fullName>
    </submittedName>
</protein>
<name>A0A3C1KFZ7_9MICO</name>
<evidence type="ECO:0000256" key="1">
    <source>
        <dbReference type="SAM" id="MobiDB-lite"/>
    </source>
</evidence>
<feature type="compositionally biased region" description="Basic and acidic residues" evidence="1">
    <location>
        <begin position="30"/>
        <end position="40"/>
    </location>
</feature>
<dbReference type="Proteomes" id="UP000257479">
    <property type="component" value="Unassembled WGS sequence"/>
</dbReference>
<evidence type="ECO:0000313" key="2">
    <source>
        <dbReference type="EMBL" id="HAN25156.1"/>
    </source>
</evidence>
<gene>
    <name evidence="2" type="ORF">DCP95_11380</name>
</gene>
<dbReference type="EMBL" id="DMNG01000197">
    <property type="protein sequence ID" value="HAN25156.1"/>
    <property type="molecule type" value="Genomic_DNA"/>
</dbReference>
<reference evidence="2 3" key="1">
    <citation type="journal article" date="2018" name="Nat. Biotechnol.">
        <title>A standardized bacterial taxonomy based on genome phylogeny substantially revises the tree of life.</title>
        <authorList>
            <person name="Parks D.H."/>
            <person name="Chuvochina M."/>
            <person name="Waite D.W."/>
            <person name="Rinke C."/>
            <person name="Skarshewski A."/>
            <person name="Chaumeil P.A."/>
            <person name="Hugenholtz P."/>
        </authorList>
    </citation>
    <scope>NUCLEOTIDE SEQUENCE [LARGE SCALE GENOMIC DNA]</scope>
    <source>
        <strain evidence="2">UBA9152</strain>
    </source>
</reference>